<evidence type="ECO:0000256" key="1">
    <source>
        <dbReference type="ARBA" id="ARBA00022723"/>
    </source>
</evidence>
<dbReference type="InterPro" id="IPR002125">
    <property type="entry name" value="CMP_dCMP_dom"/>
</dbReference>
<dbReference type="EMBL" id="AUZY01003913">
    <property type="protein sequence ID" value="EQD66417.1"/>
    <property type="molecule type" value="Genomic_DNA"/>
</dbReference>
<dbReference type="PANTHER" id="PTHR11079:SF202">
    <property type="entry name" value="TRNA-SPECIFIC ADENOSINE DEAMINASE"/>
    <property type="match status" value="1"/>
</dbReference>
<dbReference type="GO" id="GO:0052717">
    <property type="term" value="F:tRNA-specific adenosine-34 deaminase activity"/>
    <property type="evidence" value="ECO:0007669"/>
    <property type="project" value="TreeGrafter"/>
</dbReference>
<evidence type="ECO:0000313" key="4">
    <source>
        <dbReference type="EMBL" id="EQD66417.1"/>
    </source>
</evidence>
<keyword evidence="4" id="KW-0378">Hydrolase</keyword>
<keyword evidence="2" id="KW-0862">Zinc</keyword>
<evidence type="ECO:0000259" key="3">
    <source>
        <dbReference type="PROSITE" id="PS51747"/>
    </source>
</evidence>
<dbReference type="Pfam" id="PF00383">
    <property type="entry name" value="dCMP_cyt_deam_1"/>
    <property type="match status" value="1"/>
</dbReference>
<sequence>RAEVAVSEGDEGFMARALAIARRAPAHGDVPVGCVVVADGRVVGEGENRREVDGDPTAHAEMVALRAAAAARNGWRLDDVTVYVTLEPCAMCAGALLAARVRRLVIGA</sequence>
<evidence type="ECO:0000256" key="2">
    <source>
        <dbReference type="ARBA" id="ARBA00022833"/>
    </source>
</evidence>
<feature type="non-terminal residue" evidence="4">
    <location>
        <position position="1"/>
    </location>
</feature>
<dbReference type="EC" id="3.5.4.23" evidence="4"/>
<organism evidence="4">
    <name type="scientific">mine drainage metagenome</name>
    <dbReference type="NCBI Taxonomy" id="410659"/>
    <lineage>
        <taxon>unclassified sequences</taxon>
        <taxon>metagenomes</taxon>
        <taxon>ecological metagenomes</taxon>
    </lineage>
</organism>
<accession>T1B944</accession>
<gene>
    <name evidence="4" type="ORF">B1B_06146</name>
</gene>
<feature type="non-terminal residue" evidence="4">
    <location>
        <position position="108"/>
    </location>
</feature>
<protein>
    <submittedName>
        <fullName evidence="4">CMP/dCMP deaminase, zinc-binding domain protein</fullName>
        <ecNumber evidence="4">3.5.4.23</ecNumber>
    </submittedName>
</protein>
<dbReference type="AlphaFoldDB" id="T1B944"/>
<dbReference type="PANTHER" id="PTHR11079">
    <property type="entry name" value="CYTOSINE DEAMINASE FAMILY MEMBER"/>
    <property type="match status" value="1"/>
</dbReference>
<dbReference type="PROSITE" id="PS51747">
    <property type="entry name" value="CYT_DCMP_DEAMINASES_2"/>
    <property type="match status" value="1"/>
</dbReference>
<dbReference type="GO" id="GO:0002100">
    <property type="term" value="P:tRNA wobble adenosine to inosine editing"/>
    <property type="evidence" value="ECO:0007669"/>
    <property type="project" value="TreeGrafter"/>
</dbReference>
<comment type="caution">
    <text evidence="4">The sequence shown here is derived from an EMBL/GenBank/DDBJ whole genome shotgun (WGS) entry which is preliminary data.</text>
</comment>
<reference evidence="4" key="2">
    <citation type="journal article" date="2014" name="ISME J.">
        <title>Microbial stratification in low pH oxic and suboxic macroscopic growths along an acid mine drainage.</title>
        <authorList>
            <person name="Mendez-Garcia C."/>
            <person name="Mesa V."/>
            <person name="Sprenger R.R."/>
            <person name="Richter M."/>
            <person name="Diez M.S."/>
            <person name="Solano J."/>
            <person name="Bargiela R."/>
            <person name="Golyshina O.V."/>
            <person name="Manteca A."/>
            <person name="Ramos J.L."/>
            <person name="Gallego J.R."/>
            <person name="Llorente I."/>
            <person name="Martins Dos Santos V.A."/>
            <person name="Jensen O.N."/>
            <person name="Pelaez A.I."/>
            <person name="Sanchez J."/>
            <person name="Ferrer M."/>
        </authorList>
    </citation>
    <scope>NUCLEOTIDE SEQUENCE</scope>
</reference>
<dbReference type="GO" id="GO:0008270">
    <property type="term" value="F:zinc ion binding"/>
    <property type="evidence" value="ECO:0007669"/>
    <property type="project" value="InterPro"/>
</dbReference>
<dbReference type="CDD" id="cd01285">
    <property type="entry name" value="nucleoside_deaminase"/>
    <property type="match status" value="1"/>
</dbReference>
<keyword evidence="1" id="KW-0479">Metal-binding</keyword>
<dbReference type="Gene3D" id="3.40.140.10">
    <property type="entry name" value="Cytidine Deaminase, domain 2"/>
    <property type="match status" value="1"/>
</dbReference>
<reference evidence="4" key="1">
    <citation type="submission" date="2013-08" db="EMBL/GenBank/DDBJ databases">
        <authorList>
            <person name="Mendez C."/>
            <person name="Richter M."/>
            <person name="Ferrer M."/>
            <person name="Sanchez J."/>
        </authorList>
    </citation>
    <scope>NUCLEOTIDE SEQUENCE</scope>
</reference>
<dbReference type="InterPro" id="IPR016193">
    <property type="entry name" value="Cytidine_deaminase-like"/>
</dbReference>
<proteinExistence type="predicted"/>
<name>T1B944_9ZZZZ</name>
<dbReference type="SUPFAM" id="SSF53927">
    <property type="entry name" value="Cytidine deaminase-like"/>
    <property type="match status" value="1"/>
</dbReference>
<dbReference type="PROSITE" id="PS00903">
    <property type="entry name" value="CYT_DCMP_DEAMINASES_1"/>
    <property type="match status" value="1"/>
</dbReference>
<dbReference type="InterPro" id="IPR016192">
    <property type="entry name" value="APOBEC/CMP_deaminase_Zn-bd"/>
</dbReference>
<feature type="domain" description="CMP/dCMP-type deaminase" evidence="3">
    <location>
        <begin position="8"/>
        <end position="108"/>
    </location>
</feature>
<dbReference type="GO" id="GO:0047711">
    <property type="term" value="F:blasticidin-S deaminase activity"/>
    <property type="evidence" value="ECO:0007669"/>
    <property type="project" value="UniProtKB-EC"/>
</dbReference>